<feature type="region of interest" description="Disordered" evidence="2">
    <location>
        <begin position="408"/>
        <end position="433"/>
    </location>
</feature>
<dbReference type="EMBL" id="MU827807">
    <property type="protein sequence ID" value="KAJ7325658.1"/>
    <property type="molecule type" value="Genomic_DNA"/>
</dbReference>
<keyword evidence="1" id="KW-0175">Coiled coil</keyword>
<dbReference type="Proteomes" id="UP001163046">
    <property type="component" value="Unassembled WGS sequence"/>
</dbReference>
<evidence type="ECO:0000256" key="1">
    <source>
        <dbReference type="SAM" id="Coils"/>
    </source>
</evidence>
<name>A0A9X0CEM6_9CNID</name>
<sequence length="546" mass="62969">MATFSRSKGTRSSKLFYTVCNSVKEVLFFNLTDAYLCSYVASPLRSSAPDNLRRSGSFGKSSGRNLHLAASFDSKSGKHTRSSTSNAEVGNIENEYIRNLQQQIYFLELEANYLYPFLDQLACLKTGAVPGGSEIGGCSSCGESAAIPPRVTEEADRMMRKLRDLQSQVEERSTDVSRKESQMHMLEAEKDAAVKRLRDGEESHATEKRQLVNEIVSLKKMSDLHGRDCARRDLQVHQYKNEADKGLTALQDAERKVQNYRVELDHKTGDWNNLRIELEEKRAECLKLKTQLQEMDDKFFDSQAKTKEELGRALREEIRQLRLQLKEKEINSEQDRSLRNKIQDDCTALIKENAAISAQVVELRKQIDMDRAHKDEKDVRRHANIQELVTLKESDKYLQQELERTKELLRSEQQNHRQTLSKLSREEQSSLEANLRRTQLRNELNEVEGYQDSTNSENVALKRDKLLLSDEVANLNAKLDERDEEVEQFKMRLGDSESRCSHMESKVRMQRSLESIKWEEFEKLATTMREFSRSMSPTKSGSLVDY</sequence>
<evidence type="ECO:0000313" key="4">
    <source>
        <dbReference type="Proteomes" id="UP001163046"/>
    </source>
</evidence>
<keyword evidence="4" id="KW-1185">Reference proteome</keyword>
<dbReference type="AlphaFoldDB" id="A0A9X0CEM6"/>
<dbReference type="OrthoDB" id="2130396at2759"/>
<evidence type="ECO:0000256" key="2">
    <source>
        <dbReference type="SAM" id="MobiDB-lite"/>
    </source>
</evidence>
<proteinExistence type="predicted"/>
<reference evidence="3" key="1">
    <citation type="submission" date="2023-01" db="EMBL/GenBank/DDBJ databases">
        <title>Genome assembly of the deep-sea coral Lophelia pertusa.</title>
        <authorList>
            <person name="Herrera S."/>
            <person name="Cordes E."/>
        </authorList>
    </citation>
    <scope>NUCLEOTIDE SEQUENCE</scope>
    <source>
        <strain evidence="3">USNM1676648</strain>
        <tissue evidence="3">Polyp</tissue>
    </source>
</reference>
<feature type="coiled-coil region" evidence="1">
    <location>
        <begin position="236"/>
        <end position="331"/>
    </location>
</feature>
<evidence type="ECO:0000313" key="3">
    <source>
        <dbReference type="EMBL" id="KAJ7325658.1"/>
    </source>
</evidence>
<feature type="coiled-coil region" evidence="1">
    <location>
        <begin position="155"/>
        <end position="196"/>
    </location>
</feature>
<protein>
    <submittedName>
        <fullName evidence="3">Uncharacterized protein</fullName>
    </submittedName>
</protein>
<organism evidence="3 4">
    <name type="scientific">Desmophyllum pertusum</name>
    <dbReference type="NCBI Taxonomy" id="174260"/>
    <lineage>
        <taxon>Eukaryota</taxon>
        <taxon>Metazoa</taxon>
        <taxon>Cnidaria</taxon>
        <taxon>Anthozoa</taxon>
        <taxon>Hexacorallia</taxon>
        <taxon>Scleractinia</taxon>
        <taxon>Caryophylliina</taxon>
        <taxon>Caryophylliidae</taxon>
        <taxon>Desmophyllum</taxon>
    </lineage>
</organism>
<comment type="caution">
    <text evidence="3">The sequence shown here is derived from an EMBL/GenBank/DDBJ whole genome shotgun (WGS) entry which is preliminary data.</text>
</comment>
<accession>A0A9X0CEM6</accession>
<gene>
    <name evidence="3" type="ORF">OS493_029527</name>
</gene>